<evidence type="ECO:0000256" key="6">
    <source>
        <dbReference type="ARBA" id="ARBA00022692"/>
    </source>
</evidence>
<name>A0A6P7ZXV1_9AMPH</name>
<evidence type="ECO:0000256" key="4">
    <source>
        <dbReference type="ARBA" id="ARBA00022427"/>
    </source>
</evidence>
<keyword evidence="4" id="KW-0796">Tight junction</keyword>
<keyword evidence="7" id="KW-0965">Cell junction</keyword>
<dbReference type="PRINTS" id="PR01077">
    <property type="entry name" value="CLAUDIN"/>
</dbReference>
<dbReference type="Pfam" id="PF00822">
    <property type="entry name" value="PMP22_Claudin"/>
    <property type="match status" value="1"/>
</dbReference>
<evidence type="ECO:0000313" key="12">
    <source>
        <dbReference type="Proteomes" id="UP000515156"/>
    </source>
</evidence>
<dbReference type="Proteomes" id="UP000515156">
    <property type="component" value="Chromosome 13"/>
</dbReference>
<evidence type="ECO:0000313" key="13">
    <source>
        <dbReference type="RefSeq" id="XP_030078035.1"/>
    </source>
</evidence>
<dbReference type="PANTHER" id="PTHR12002">
    <property type="entry name" value="CLAUDIN"/>
    <property type="match status" value="1"/>
</dbReference>
<reference evidence="13" key="1">
    <citation type="submission" date="2025-08" db="UniProtKB">
        <authorList>
            <consortium name="RefSeq"/>
        </authorList>
    </citation>
    <scope>IDENTIFICATION</scope>
</reference>
<dbReference type="GeneID" id="115482428"/>
<keyword evidence="12" id="KW-1185">Reference proteome</keyword>
<dbReference type="GO" id="GO:0005198">
    <property type="term" value="F:structural molecule activity"/>
    <property type="evidence" value="ECO:0007669"/>
    <property type="project" value="InterPro"/>
</dbReference>
<proteinExistence type="inferred from homology"/>
<comment type="subcellular location">
    <subcellularLocation>
        <location evidence="1">Cell junction</location>
        <location evidence="1">Tight junction</location>
    </subcellularLocation>
    <subcellularLocation>
        <location evidence="2">Cell membrane</location>
        <topology evidence="2">Multi-pass membrane protein</topology>
    </subcellularLocation>
</comment>
<protein>
    <submittedName>
        <fullName evidence="13">Claudin-16-like</fullName>
    </submittedName>
</protein>
<dbReference type="InterPro" id="IPR004031">
    <property type="entry name" value="PMP22/EMP/MP20/Claudin"/>
</dbReference>
<keyword evidence="6 11" id="KW-0812">Transmembrane</keyword>
<dbReference type="Gene3D" id="1.20.140.150">
    <property type="match status" value="1"/>
</dbReference>
<feature type="transmembrane region" description="Helical" evidence="11">
    <location>
        <begin position="267"/>
        <end position="289"/>
    </location>
</feature>
<organism evidence="12 13">
    <name type="scientific">Microcaecilia unicolor</name>
    <dbReference type="NCBI Taxonomy" id="1415580"/>
    <lineage>
        <taxon>Eukaryota</taxon>
        <taxon>Metazoa</taxon>
        <taxon>Chordata</taxon>
        <taxon>Craniata</taxon>
        <taxon>Vertebrata</taxon>
        <taxon>Euteleostomi</taxon>
        <taxon>Amphibia</taxon>
        <taxon>Gymnophiona</taxon>
        <taxon>Siphonopidae</taxon>
        <taxon>Microcaecilia</taxon>
    </lineage>
</organism>
<evidence type="ECO:0000256" key="1">
    <source>
        <dbReference type="ARBA" id="ARBA00004435"/>
    </source>
</evidence>
<evidence type="ECO:0000256" key="10">
    <source>
        <dbReference type="SAM" id="MobiDB-lite"/>
    </source>
</evidence>
<dbReference type="PROSITE" id="PS01346">
    <property type="entry name" value="CLAUDIN"/>
    <property type="match status" value="1"/>
</dbReference>
<evidence type="ECO:0000256" key="5">
    <source>
        <dbReference type="ARBA" id="ARBA00022475"/>
    </source>
</evidence>
<keyword evidence="8 11" id="KW-1133">Transmembrane helix</keyword>
<evidence type="ECO:0000256" key="9">
    <source>
        <dbReference type="ARBA" id="ARBA00023136"/>
    </source>
</evidence>
<dbReference type="AlphaFoldDB" id="A0A6P7ZXV1"/>
<dbReference type="InterPro" id="IPR006187">
    <property type="entry name" value="Claudin"/>
</dbReference>
<dbReference type="RefSeq" id="XP_030078035.1">
    <property type="nucleotide sequence ID" value="XM_030222175.1"/>
</dbReference>
<feature type="transmembrane region" description="Helical" evidence="11">
    <location>
        <begin position="220"/>
        <end position="242"/>
    </location>
</feature>
<feature type="transmembrane region" description="Helical" evidence="11">
    <location>
        <begin position="178"/>
        <end position="200"/>
    </location>
</feature>
<feature type="region of interest" description="Disordered" evidence="10">
    <location>
        <begin position="300"/>
        <end position="322"/>
    </location>
</feature>
<dbReference type="GO" id="GO:0005923">
    <property type="term" value="C:bicellular tight junction"/>
    <property type="evidence" value="ECO:0007669"/>
    <property type="project" value="UniProtKB-SubCell"/>
</dbReference>
<gene>
    <name evidence="13" type="primary">LOC115482428</name>
</gene>
<dbReference type="GO" id="GO:0005886">
    <property type="term" value="C:plasma membrane"/>
    <property type="evidence" value="ECO:0007669"/>
    <property type="project" value="UniProtKB-SubCell"/>
</dbReference>
<dbReference type="OrthoDB" id="8498983at2759"/>
<dbReference type="InterPro" id="IPR017974">
    <property type="entry name" value="Claudin_CS"/>
</dbReference>
<feature type="transmembrane region" description="Helical" evidence="11">
    <location>
        <begin position="104"/>
        <end position="122"/>
    </location>
</feature>
<evidence type="ECO:0000256" key="3">
    <source>
        <dbReference type="ARBA" id="ARBA00008295"/>
    </source>
</evidence>
<evidence type="ECO:0000256" key="8">
    <source>
        <dbReference type="ARBA" id="ARBA00022989"/>
    </source>
</evidence>
<comment type="similarity">
    <text evidence="3">Belongs to the claudin family.</text>
</comment>
<keyword evidence="5" id="KW-1003">Cell membrane</keyword>
<keyword evidence="9 11" id="KW-0472">Membrane</keyword>
<dbReference type="InParanoid" id="A0A6P7ZXV1"/>
<evidence type="ECO:0000256" key="7">
    <source>
        <dbReference type="ARBA" id="ARBA00022949"/>
    </source>
</evidence>
<accession>A0A6P7ZXV1</accession>
<evidence type="ECO:0000256" key="2">
    <source>
        <dbReference type="ARBA" id="ARBA00004651"/>
    </source>
</evidence>
<sequence length="322" mass="35145">MEESVVHFFDEDLSDQKVENVVAWDLEGETLRPREDPSGVHLWQPDHQGMLLSLVQRRDQLSAVTGHRKLPDTVGAASFTAASSSAFVIRISRHASLRMATTTAEVLGLLLGGICLVFFALASTTDCWREDAKDPFSSVGLSNRCRGLWSECVFDNMANLWTCDIPVSYLSKHPASLVVTRALMVVKGLLCLTAVPVLILGMKCTRFISNESHQKFRCSITAGILFLLGGLAGGVALLFYAVDTVQKYHLEVGLGVPGVTYELGYSYWFSMTGTICAAVAALLLLTVICSRNPTERVRKHPSAAQALTEKQRSTEGAGQTYL</sequence>
<evidence type="ECO:0000256" key="11">
    <source>
        <dbReference type="SAM" id="Phobius"/>
    </source>
</evidence>
<dbReference type="KEGG" id="muo:115482428"/>